<dbReference type="InParanoid" id="C8X604"/>
<organism evidence="3 4">
    <name type="scientific">Nakamurella multipartita (strain ATCC 700099 / DSM 44233 / CIP 104796 / JCM 9543 / NBRC 105858 / Y-104)</name>
    <name type="common">Microsphaera multipartita</name>
    <dbReference type="NCBI Taxonomy" id="479431"/>
    <lineage>
        <taxon>Bacteria</taxon>
        <taxon>Bacillati</taxon>
        <taxon>Actinomycetota</taxon>
        <taxon>Actinomycetes</taxon>
        <taxon>Nakamurellales</taxon>
        <taxon>Nakamurellaceae</taxon>
        <taxon>Nakamurella</taxon>
    </lineage>
</organism>
<evidence type="ECO:0000256" key="1">
    <source>
        <dbReference type="SAM" id="MobiDB-lite"/>
    </source>
</evidence>
<dbReference type="InterPro" id="IPR003034">
    <property type="entry name" value="SAP_dom"/>
</dbReference>
<feature type="compositionally biased region" description="Basic and acidic residues" evidence="1">
    <location>
        <begin position="174"/>
        <end position="185"/>
    </location>
</feature>
<dbReference type="Gene3D" id="1.10.720.30">
    <property type="entry name" value="SAP domain"/>
    <property type="match status" value="1"/>
</dbReference>
<feature type="compositionally biased region" description="Basic and acidic residues" evidence="1">
    <location>
        <begin position="118"/>
        <end position="167"/>
    </location>
</feature>
<reference evidence="4" key="1">
    <citation type="submission" date="2009-09" db="EMBL/GenBank/DDBJ databases">
        <title>The complete genome of Nakamurella multipartita DSM 44233.</title>
        <authorList>
            <consortium name="US DOE Joint Genome Institute (JGI-PGF)"/>
            <person name="Lucas S."/>
            <person name="Copeland A."/>
            <person name="Lapidus A."/>
            <person name="Glavina del Rio T."/>
            <person name="Dalin E."/>
            <person name="Tice H."/>
            <person name="Bruce D."/>
            <person name="Goodwin L."/>
            <person name="Pitluck S."/>
            <person name="Kyrpides N."/>
            <person name="Mavromatis K."/>
            <person name="Ivanova N."/>
            <person name="Ovchinnikova G."/>
            <person name="Sims D."/>
            <person name="Meincke L."/>
            <person name="Brettin T."/>
            <person name="Detter J.C."/>
            <person name="Han C."/>
            <person name="Larimer F."/>
            <person name="Land M."/>
            <person name="Hauser L."/>
            <person name="Markowitz V."/>
            <person name="Cheng J.-F."/>
            <person name="Hugenholtz P."/>
            <person name="Woyke T."/>
            <person name="Wu D."/>
            <person name="Klenk H.-P."/>
            <person name="Eisen J.A."/>
        </authorList>
    </citation>
    <scope>NUCLEOTIDE SEQUENCE [LARGE SCALE GENOMIC DNA]</scope>
    <source>
        <strain evidence="4">ATCC 700099 / DSM 44233 / CIP 104796 / JCM 9543 / NBRC 105858 / Y-104</strain>
    </source>
</reference>
<dbReference type="Pfam" id="PF02037">
    <property type="entry name" value="SAP"/>
    <property type="match status" value="1"/>
</dbReference>
<dbReference type="EMBL" id="CP001737">
    <property type="protein sequence ID" value="ACV76775.1"/>
    <property type="molecule type" value="Genomic_DNA"/>
</dbReference>
<keyword evidence="3" id="KW-0238">DNA-binding</keyword>
<feature type="region of interest" description="Disordered" evidence="1">
    <location>
        <begin position="118"/>
        <end position="190"/>
    </location>
</feature>
<keyword evidence="4" id="KW-1185">Reference proteome</keyword>
<dbReference type="OrthoDB" id="5206792at2"/>
<protein>
    <submittedName>
        <fullName evidence="3">DNA-binding SAP domain protein</fullName>
    </submittedName>
</protein>
<dbReference type="eggNOG" id="ENOG502ZICQ">
    <property type="taxonomic scope" value="Bacteria"/>
</dbReference>
<accession>C8X604</accession>
<reference evidence="3 4" key="2">
    <citation type="journal article" date="2010" name="Stand. Genomic Sci.">
        <title>Complete genome sequence of Nakamurella multipartita type strain (Y-104).</title>
        <authorList>
            <person name="Tice H."/>
            <person name="Mayilraj S."/>
            <person name="Sims D."/>
            <person name="Lapidus A."/>
            <person name="Nolan M."/>
            <person name="Lucas S."/>
            <person name="Glavina Del Rio T."/>
            <person name="Copeland A."/>
            <person name="Cheng J.F."/>
            <person name="Meincke L."/>
            <person name="Bruce D."/>
            <person name="Goodwin L."/>
            <person name="Pitluck S."/>
            <person name="Ivanova N."/>
            <person name="Mavromatis K."/>
            <person name="Ovchinnikova G."/>
            <person name="Pati A."/>
            <person name="Chen A."/>
            <person name="Palaniappan K."/>
            <person name="Land M."/>
            <person name="Hauser L."/>
            <person name="Chang Y.J."/>
            <person name="Jeffries C.D."/>
            <person name="Detter J.C."/>
            <person name="Brettin T."/>
            <person name="Rohde M."/>
            <person name="Goker M."/>
            <person name="Bristow J."/>
            <person name="Eisen J.A."/>
            <person name="Markowitz V."/>
            <person name="Hugenholtz P."/>
            <person name="Kyrpides N.C."/>
            <person name="Klenk H.P."/>
            <person name="Chen F."/>
        </authorList>
    </citation>
    <scope>NUCLEOTIDE SEQUENCE [LARGE SCALE GENOMIC DNA]</scope>
    <source>
        <strain evidence="4">ATCC 700099 / DSM 44233 / CIP 104796 / JCM 9543 / NBRC 105858 / Y-104</strain>
    </source>
</reference>
<proteinExistence type="predicted"/>
<dbReference type="KEGG" id="nml:Namu_0345"/>
<evidence type="ECO:0000313" key="3">
    <source>
        <dbReference type="EMBL" id="ACV76775.1"/>
    </source>
</evidence>
<name>C8X604_NAKMY</name>
<dbReference type="GO" id="GO:0003677">
    <property type="term" value="F:DNA binding"/>
    <property type="evidence" value="ECO:0007669"/>
    <property type="project" value="UniProtKB-KW"/>
</dbReference>
<dbReference type="RefSeq" id="WP_012814250.1">
    <property type="nucleotide sequence ID" value="NC_013235.1"/>
</dbReference>
<sequence length="203" mass="22398">MTITSTEPYTAATTAARQATERGVDAFKKGAKSLTEQTTNAAASLPTVDLTKPVARYFDYIQKSIDLNREFATRWAELVTSFSGLVREQAETAGHVVREQTDAVADLTVEQAAKADELAREQAEKAEQVQREQAEQAEQAKRDEEKAAKAAERAEAKRAKEQAREPYEGLTKAELADKLAERDLPKSGTVEELIERLVDADNQ</sequence>
<dbReference type="SMART" id="SM00513">
    <property type="entry name" value="SAP"/>
    <property type="match status" value="1"/>
</dbReference>
<evidence type="ECO:0000259" key="2">
    <source>
        <dbReference type="PROSITE" id="PS50800"/>
    </source>
</evidence>
<gene>
    <name evidence="3" type="ordered locus">Namu_0345</name>
</gene>
<feature type="domain" description="SAP" evidence="2">
    <location>
        <begin position="167"/>
        <end position="201"/>
    </location>
</feature>
<dbReference type="InterPro" id="IPR036361">
    <property type="entry name" value="SAP_dom_sf"/>
</dbReference>
<evidence type="ECO:0000313" key="4">
    <source>
        <dbReference type="Proteomes" id="UP000002218"/>
    </source>
</evidence>
<dbReference type="PROSITE" id="PS50800">
    <property type="entry name" value="SAP"/>
    <property type="match status" value="1"/>
</dbReference>
<dbReference type="SUPFAM" id="SSF68906">
    <property type="entry name" value="SAP domain"/>
    <property type="match status" value="1"/>
</dbReference>
<dbReference type="HOGENOM" id="CLU_1426613_0_0_11"/>
<dbReference type="AlphaFoldDB" id="C8X604"/>
<dbReference type="Proteomes" id="UP000002218">
    <property type="component" value="Chromosome"/>
</dbReference>